<gene>
    <name evidence="2" type="ORF">WDU96_10825</name>
</gene>
<keyword evidence="1" id="KW-1133">Transmembrane helix</keyword>
<dbReference type="RefSeq" id="WP_337338534.1">
    <property type="nucleotide sequence ID" value="NZ_JBBDGL010000003.1"/>
</dbReference>
<keyword evidence="3" id="KW-1185">Reference proteome</keyword>
<accession>A0ABU8LV07</accession>
<comment type="caution">
    <text evidence="2">The sequence shown here is derived from an EMBL/GenBank/DDBJ whole genome shotgun (WGS) entry which is preliminary data.</text>
</comment>
<evidence type="ECO:0000256" key="1">
    <source>
        <dbReference type="SAM" id="Phobius"/>
    </source>
</evidence>
<proteinExistence type="predicted"/>
<organism evidence="2 3">
    <name type="scientific">Microbacterium marmarense</name>
    <dbReference type="NCBI Taxonomy" id="3122051"/>
    <lineage>
        <taxon>Bacteria</taxon>
        <taxon>Bacillati</taxon>
        <taxon>Actinomycetota</taxon>
        <taxon>Actinomycetes</taxon>
        <taxon>Micrococcales</taxon>
        <taxon>Microbacteriaceae</taxon>
        <taxon>Microbacterium</taxon>
    </lineage>
</organism>
<protein>
    <recommendedName>
        <fullName evidence="4">DUF4352 domain-containing protein</fullName>
    </recommendedName>
</protein>
<evidence type="ECO:0000313" key="2">
    <source>
        <dbReference type="EMBL" id="MEJ1156088.1"/>
    </source>
</evidence>
<keyword evidence="1" id="KW-0472">Membrane</keyword>
<name>A0ABU8LV07_9MICO</name>
<feature type="transmembrane region" description="Helical" evidence="1">
    <location>
        <begin position="35"/>
        <end position="59"/>
    </location>
</feature>
<dbReference type="Proteomes" id="UP001368654">
    <property type="component" value="Unassembled WGS sequence"/>
</dbReference>
<evidence type="ECO:0000313" key="3">
    <source>
        <dbReference type="Proteomes" id="UP001368654"/>
    </source>
</evidence>
<reference evidence="2 3" key="1">
    <citation type="submission" date="2024-02" db="EMBL/GenBank/DDBJ databases">
        <authorList>
            <person name="Saticioglu I.B."/>
        </authorList>
    </citation>
    <scope>NUCLEOTIDE SEQUENCE [LARGE SCALE GENOMIC DNA]</scope>
    <source>
        <strain evidence="2 3">Mu-86</strain>
    </source>
</reference>
<keyword evidence="1" id="KW-0812">Transmembrane</keyword>
<evidence type="ECO:0008006" key="4">
    <source>
        <dbReference type="Google" id="ProtNLM"/>
    </source>
</evidence>
<sequence length="251" mass="26085">MSSALELNSAFGAALRGELVDFVRLPPRRSRRWKLTAATFTGVLILSGVGVATAAILGLPGAPVVVALSEEMTFTGTGPADTQLGAVPDNTTDLAVEFKCTTPGAFTIADIAITCDGSDIQSATTFDLPIAAVPGGRLTVQVNPPDGGWELRAAYVNKNTSPWATNENGDTYGAINDLGAPDLVAVEATNGKNGYAYATDIAYADGDPNAHGFDSPADALEWQKEMRGTTVTIPVFESDGTTQIGGFDITR</sequence>
<dbReference type="EMBL" id="JBBDGL010000003">
    <property type="protein sequence ID" value="MEJ1156088.1"/>
    <property type="molecule type" value="Genomic_DNA"/>
</dbReference>